<reference evidence="2" key="2">
    <citation type="submission" date="2023-01" db="EMBL/GenBank/DDBJ databases">
        <title>Draft genome sequence of Portibacter lacus strain NBRC 108769.</title>
        <authorList>
            <person name="Sun Q."/>
            <person name="Mori K."/>
        </authorList>
    </citation>
    <scope>NUCLEOTIDE SEQUENCE</scope>
    <source>
        <strain evidence="2">NBRC 108769</strain>
    </source>
</reference>
<proteinExistence type="predicted"/>
<dbReference type="RefSeq" id="WP_235292722.1">
    <property type="nucleotide sequence ID" value="NZ_BSOH01000023.1"/>
</dbReference>
<dbReference type="Proteomes" id="UP001156666">
    <property type="component" value="Unassembled WGS sequence"/>
</dbReference>
<feature type="chain" id="PRO_5041370173" description="Curli production assembly/transport component CsgE" evidence="1">
    <location>
        <begin position="21"/>
        <end position="259"/>
    </location>
</feature>
<sequence>MIKQLLLLVTILCYSSNINAQSRIAIYETDIIDAKQKQLITLSIFEGSSTEEDIQKIPEYLISSYSQDDRFIVIDKKNEQLIKDEKERQKSEDFIDGYIVQQGKLEGAEFLLRSFVTNKGKELAIRIYDVENSQILCESSTPFRNVKNAVESLVSDLNSKCFELYIDVVRVEEEKKGKAKSILILGGNSQNLTNRATVEIFTKVTEEINGRKIERNLPVGKGVISQVQDENFSLVKVLDGGEEIKNRLDQGQKLFCKIK</sequence>
<comment type="caution">
    <text evidence="2">The sequence shown here is derived from an EMBL/GenBank/DDBJ whole genome shotgun (WGS) entry which is preliminary data.</text>
</comment>
<evidence type="ECO:0000313" key="3">
    <source>
        <dbReference type="Proteomes" id="UP001156666"/>
    </source>
</evidence>
<evidence type="ECO:0000256" key="1">
    <source>
        <dbReference type="SAM" id="SignalP"/>
    </source>
</evidence>
<dbReference type="Gene3D" id="3.40.50.10610">
    <property type="entry name" value="ABC-type transport auxiliary lipoprotein component"/>
    <property type="match status" value="1"/>
</dbReference>
<dbReference type="AlphaFoldDB" id="A0AA37SS38"/>
<gene>
    <name evidence="2" type="ORF">GCM10007940_33910</name>
</gene>
<evidence type="ECO:0000313" key="2">
    <source>
        <dbReference type="EMBL" id="GLR18775.1"/>
    </source>
</evidence>
<name>A0AA37SS38_9BACT</name>
<keyword evidence="1" id="KW-0732">Signal</keyword>
<evidence type="ECO:0008006" key="4">
    <source>
        <dbReference type="Google" id="ProtNLM"/>
    </source>
</evidence>
<keyword evidence="3" id="KW-1185">Reference proteome</keyword>
<accession>A0AA37SS38</accession>
<protein>
    <recommendedName>
        <fullName evidence="4">Curli production assembly/transport component CsgE</fullName>
    </recommendedName>
</protein>
<dbReference type="EMBL" id="BSOH01000023">
    <property type="protein sequence ID" value="GLR18775.1"/>
    <property type="molecule type" value="Genomic_DNA"/>
</dbReference>
<feature type="signal peptide" evidence="1">
    <location>
        <begin position="1"/>
        <end position="20"/>
    </location>
</feature>
<reference evidence="2" key="1">
    <citation type="journal article" date="2014" name="Int. J. Syst. Evol. Microbiol.">
        <title>Complete genome sequence of Corynebacterium casei LMG S-19264T (=DSM 44701T), isolated from a smear-ripened cheese.</title>
        <authorList>
            <consortium name="US DOE Joint Genome Institute (JGI-PGF)"/>
            <person name="Walter F."/>
            <person name="Albersmeier A."/>
            <person name="Kalinowski J."/>
            <person name="Ruckert C."/>
        </authorList>
    </citation>
    <scope>NUCLEOTIDE SEQUENCE</scope>
    <source>
        <strain evidence="2">NBRC 108769</strain>
    </source>
</reference>
<organism evidence="2 3">
    <name type="scientific">Portibacter lacus</name>
    <dbReference type="NCBI Taxonomy" id="1099794"/>
    <lineage>
        <taxon>Bacteria</taxon>
        <taxon>Pseudomonadati</taxon>
        <taxon>Bacteroidota</taxon>
        <taxon>Saprospiria</taxon>
        <taxon>Saprospirales</taxon>
        <taxon>Haliscomenobacteraceae</taxon>
        <taxon>Portibacter</taxon>
    </lineage>
</organism>